<dbReference type="InterPro" id="IPR011711">
    <property type="entry name" value="GntR_C"/>
</dbReference>
<dbReference type="GeneID" id="32471787"/>
<keyword evidence="1" id="KW-0805">Transcription regulation</keyword>
<dbReference type="SUPFAM" id="SSF46785">
    <property type="entry name" value="Winged helix' DNA-binding domain"/>
    <property type="match status" value="1"/>
</dbReference>
<sequence>MNVRGFWSQNGSITRPFFWFPSSVRCSRLPTSEEPALTSKPVLALSPIRLRTVAEEVSDRLTTAIAIGEFLPGQRLPAEREMAVMLDVSRGAVREALGCLDALGIVEIRRGRLGGAFVRESWTESSAEAVRRTLLPRWTELEQLFDLCGLLEATVARTAAERRTDADLAALHEAFETFRDADSATAEQSADHAFHAALRHAAGNPRLAALCLDLTTRAALGFPYHPWGASDDDSSERALREHAALLAAVEAGDAERAGTIAREHFTITEEIMRQALERGLNS</sequence>
<dbReference type="PROSITE" id="PS50949">
    <property type="entry name" value="HTH_GNTR"/>
    <property type="match status" value="1"/>
</dbReference>
<dbReference type="Gene3D" id="1.20.120.530">
    <property type="entry name" value="GntR ligand-binding domain-like"/>
    <property type="match status" value="1"/>
</dbReference>
<dbReference type="EMBL" id="JAGGLR010000044">
    <property type="protein sequence ID" value="MBP2068569.1"/>
    <property type="molecule type" value="Genomic_DNA"/>
</dbReference>
<evidence type="ECO:0000256" key="2">
    <source>
        <dbReference type="ARBA" id="ARBA00023125"/>
    </source>
</evidence>
<dbReference type="Pfam" id="PF00392">
    <property type="entry name" value="GntR"/>
    <property type="match status" value="1"/>
</dbReference>
<evidence type="ECO:0000259" key="4">
    <source>
        <dbReference type="PROSITE" id="PS50949"/>
    </source>
</evidence>
<evidence type="ECO:0000256" key="3">
    <source>
        <dbReference type="ARBA" id="ARBA00023163"/>
    </source>
</evidence>
<dbReference type="SMART" id="SM00345">
    <property type="entry name" value="HTH_GNTR"/>
    <property type="match status" value="1"/>
</dbReference>
<evidence type="ECO:0000256" key="1">
    <source>
        <dbReference type="ARBA" id="ARBA00023015"/>
    </source>
</evidence>
<keyword evidence="6" id="KW-1185">Reference proteome</keyword>
<accession>A0ABS4NB13</accession>
<gene>
    <name evidence="5" type="ORF">J2Z30_009650</name>
</gene>
<keyword evidence="2 5" id="KW-0238">DNA-binding</keyword>
<dbReference type="GO" id="GO:0003677">
    <property type="term" value="F:DNA binding"/>
    <property type="evidence" value="ECO:0007669"/>
    <property type="project" value="UniProtKB-KW"/>
</dbReference>
<dbReference type="InterPro" id="IPR036388">
    <property type="entry name" value="WH-like_DNA-bd_sf"/>
</dbReference>
<dbReference type="PANTHER" id="PTHR43537">
    <property type="entry name" value="TRANSCRIPTIONAL REGULATOR, GNTR FAMILY"/>
    <property type="match status" value="1"/>
</dbReference>
<dbReference type="PRINTS" id="PR00035">
    <property type="entry name" value="HTHGNTR"/>
</dbReference>
<feature type="domain" description="HTH gntR-type" evidence="4">
    <location>
        <begin position="51"/>
        <end position="121"/>
    </location>
</feature>
<dbReference type="SMART" id="SM00895">
    <property type="entry name" value="FCD"/>
    <property type="match status" value="1"/>
</dbReference>
<dbReference type="RefSeq" id="WP_078956366.1">
    <property type="nucleotide sequence ID" value="NZ_BAABDR010000040.1"/>
</dbReference>
<dbReference type="Pfam" id="PF07729">
    <property type="entry name" value="FCD"/>
    <property type="match status" value="1"/>
</dbReference>
<evidence type="ECO:0000313" key="5">
    <source>
        <dbReference type="EMBL" id="MBP2068569.1"/>
    </source>
</evidence>
<dbReference type="Gene3D" id="1.10.10.10">
    <property type="entry name" value="Winged helix-like DNA-binding domain superfamily/Winged helix DNA-binding domain"/>
    <property type="match status" value="1"/>
</dbReference>
<dbReference type="SUPFAM" id="SSF48008">
    <property type="entry name" value="GntR ligand-binding domain-like"/>
    <property type="match status" value="1"/>
</dbReference>
<keyword evidence="3" id="KW-0804">Transcription</keyword>
<reference evidence="5 6" key="1">
    <citation type="submission" date="2021-03" db="EMBL/GenBank/DDBJ databases">
        <title>Genomic Encyclopedia of Type Strains, Phase IV (KMG-IV): sequencing the most valuable type-strain genomes for metagenomic binning, comparative biology and taxonomic classification.</title>
        <authorList>
            <person name="Goeker M."/>
        </authorList>
    </citation>
    <scope>NUCLEOTIDE SEQUENCE [LARGE SCALE GENOMIC DNA]</scope>
    <source>
        <strain evidence="5 6">DSM 41954</strain>
    </source>
</reference>
<comment type="caution">
    <text evidence="5">The sequence shown here is derived from an EMBL/GenBank/DDBJ whole genome shotgun (WGS) entry which is preliminary data.</text>
</comment>
<name>A0ABS4NB13_9ACTN</name>
<evidence type="ECO:0000313" key="6">
    <source>
        <dbReference type="Proteomes" id="UP000756710"/>
    </source>
</evidence>
<protein>
    <submittedName>
        <fullName evidence="5">DNA-binding FadR family transcriptional regulator</fullName>
    </submittedName>
</protein>
<dbReference type="Proteomes" id="UP000756710">
    <property type="component" value="Unassembled WGS sequence"/>
</dbReference>
<dbReference type="PANTHER" id="PTHR43537:SF24">
    <property type="entry name" value="GLUCONATE OPERON TRANSCRIPTIONAL REPRESSOR"/>
    <property type="match status" value="1"/>
</dbReference>
<dbReference type="CDD" id="cd07377">
    <property type="entry name" value="WHTH_GntR"/>
    <property type="match status" value="1"/>
</dbReference>
<organism evidence="5 6">
    <name type="scientific">Streptomyces iranensis</name>
    <dbReference type="NCBI Taxonomy" id="576784"/>
    <lineage>
        <taxon>Bacteria</taxon>
        <taxon>Bacillati</taxon>
        <taxon>Actinomycetota</taxon>
        <taxon>Actinomycetes</taxon>
        <taxon>Kitasatosporales</taxon>
        <taxon>Streptomycetaceae</taxon>
        <taxon>Streptomyces</taxon>
        <taxon>Streptomyces violaceusniger group</taxon>
    </lineage>
</organism>
<dbReference type="InterPro" id="IPR008920">
    <property type="entry name" value="TF_FadR/GntR_C"/>
</dbReference>
<dbReference type="InterPro" id="IPR036390">
    <property type="entry name" value="WH_DNA-bd_sf"/>
</dbReference>
<dbReference type="InterPro" id="IPR000524">
    <property type="entry name" value="Tscrpt_reg_HTH_GntR"/>
</dbReference>
<proteinExistence type="predicted"/>